<name>A0A4Z1P0Y9_9PEZI</name>
<sequence length="267" mass="30695">MSEARRKKGVKQPGANIKQKYDRNSTHSPLLRLPSELRNRIYEYVFAGESYSSQFYIDRTVLIKYQPWEHKWRQKNKVIHKEVKEGGFYNAILPRGTNLFEAGKKTSYQPSAPPSQLFRVCKQLFYETSVLSCRKVTAVCFDNAYVMNRYLKEGEMSLEQRKAIRLLFCQYMPCKTTLKKFNDLRDIIQRTEPKGFGEAGGLIRSAVSPRIVVTEERSLNKTPELDRAILSVHTGQIGGNTIMTVAPESTRCLFYIGRAVSSGDFNR</sequence>
<feature type="compositionally biased region" description="Basic residues" evidence="1">
    <location>
        <begin position="1"/>
        <end position="10"/>
    </location>
</feature>
<evidence type="ECO:0000256" key="1">
    <source>
        <dbReference type="SAM" id="MobiDB-lite"/>
    </source>
</evidence>
<dbReference type="PANTHER" id="PTHR42085">
    <property type="entry name" value="F-BOX DOMAIN-CONTAINING PROTEIN"/>
    <property type="match status" value="1"/>
</dbReference>
<dbReference type="InterPro" id="IPR038883">
    <property type="entry name" value="AN11006-like"/>
</dbReference>
<evidence type="ECO:0000313" key="3">
    <source>
        <dbReference type="Proteomes" id="UP000298493"/>
    </source>
</evidence>
<feature type="region of interest" description="Disordered" evidence="1">
    <location>
        <begin position="1"/>
        <end position="29"/>
    </location>
</feature>
<organism evidence="2 3">
    <name type="scientific">Venturia nashicola</name>
    <dbReference type="NCBI Taxonomy" id="86259"/>
    <lineage>
        <taxon>Eukaryota</taxon>
        <taxon>Fungi</taxon>
        <taxon>Dikarya</taxon>
        <taxon>Ascomycota</taxon>
        <taxon>Pezizomycotina</taxon>
        <taxon>Dothideomycetes</taxon>
        <taxon>Pleosporomycetidae</taxon>
        <taxon>Venturiales</taxon>
        <taxon>Venturiaceae</taxon>
        <taxon>Venturia</taxon>
    </lineage>
</organism>
<comment type="caution">
    <text evidence="2">The sequence shown here is derived from an EMBL/GenBank/DDBJ whole genome shotgun (WGS) entry which is preliminary data.</text>
</comment>
<dbReference type="PANTHER" id="PTHR42085:SF1">
    <property type="entry name" value="F-BOX DOMAIN-CONTAINING PROTEIN"/>
    <property type="match status" value="1"/>
</dbReference>
<proteinExistence type="predicted"/>
<reference evidence="2 3" key="1">
    <citation type="submission" date="2019-04" db="EMBL/GenBank/DDBJ databases">
        <title>High contiguity whole genome sequence and gene annotation resource for two Venturia nashicola isolates.</title>
        <authorList>
            <person name="Prokchorchik M."/>
            <person name="Won K."/>
            <person name="Lee Y."/>
            <person name="Choi E.D."/>
            <person name="Segonzac C."/>
            <person name="Sohn K.H."/>
        </authorList>
    </citation>
    <scope>NUCLEOTIDE SEQUENCE [LARGE SCALE GENOMIC DNA]</scope>
    <source>
        <strain evidence="2 3">PRI2</strain>
    </source>
</reference>
<gene>
    <name evidence="2" type="ORF">E6O75_ATG10414</name>
</gene>
<accession>A0A4Z1P0Y9</accession>
<protein>
    <submittedName>
        <fullName evidence="2">Urea active transporter</fullName>
    </submittedName>
</protein>
<evidence type="ECO:0000313" key="2">
    <source>
        <dbReference type="EMBL" id="TID17769.1"/>
    </source>
</evidence>
<keyword evidence="3" id="KW-1185">Reference proteome</keyword>
<dbReference type="EMBL" id="SNSC02000015">
    <property type="protein sequence ID" value="TID17769.1"/>
    <property type="molecule type" value="Genomic_DNA"/>
</dbReference>
<dbReference type="Proteomes" id="UP000298493">
    <property type="component" value="Unassembled WGS sequence"/>
</dbReference>
<dbReference type="AlphaFoldDB" id="A0A4Z1P0Y9"/>